<accession>M2AS82</accession>
<protein>
    <submittedName>
        <fullName evidence="1">Uncharacterized protein</fullName>
    </submittedName>
</protein>
<dbReference type="AlphaFoldDB" id="M2AS82"/>
<name>M2AS82_9BACT</name>
<dbReference type="PATRIC" id="fig|1263867.3.peg.3995"/>
<sequence length="128" mass="14493">MATTATTRKELPATVARFDRITAGSLPDADWRSLDWRVVSNSRAQVDRGVTMSKIQQMAESILPAAWFVHVRDSSKRWMIRCPQCQREQSVWDVGGIRCGAAAVGKRIQAHCEFCGRVTAKMYYRNDD</sequence>
<dbReference type="EMBL" id="ANMO01000169">
    <property type="protein sequence ID" value="EMB15542.1"/>
    <property type="molecule type" value="Genomic_DNA"/>
</dbReference>
<dbReference type="Proteomes" id="UP000011529">
    <property type="component" value="Unassembled WGS sequence"/>
</dbReference>
<evidence type="ECO:0000313" key="1">
    <source>
        <dbReference type="EMBL" id="EMB15542.1"/>
    </source>
</evidence>
<evidence type="ECO:0000313" key="2">
    <source>
        <dbReference type="Proteomes" id="UP000011529"/>
    </source>
</evidence>
<comment type="caution">
    <text evidence="1">The sequence shown here is derived from an EMBL/GenBank/DDBJ whole genome shotgun (WGS) entry which is preliminary data.</text>
</comment>
<proteinExistence type="predicted"/>
<keyword evidence="2" id="KW-1185">Reference proteome</keyword>
<gene>
    <name evidence="1" type="ORF">RE6C_03738</name>
</gene>
<organism evidence="1 2">
    <name type="scientific">Rhodopirellula europaea 6C</name>
    <dbReference type="NCBI Taxonomy" id="1263867"/>
    <lineage>
        <taxon>Bacteria</taxon>
        <taxon>Pseudomonadati</taxon>
        <taxon>Planctomycetota</taxon>
        <taxon>Planctomycetia</taxon>
        <taxon>Pirellulales</taxon>
        <taxon>Pirellulaceae</taxon>
        <taxon>Rhodopirellula</taxon>
    </lineage>
</organism>
<reference evidence="1" key="1">
    <citation type="submission" date="2012-11" db="EMBL/GenBank/DDBJ databases">
        <title>Permanent draft genomes of Rhodopirellula europaea strain SH398 and 6C.</title>
        <authorList>
            <person name="Richter M."/>
            <person name="Richter-Heitmann T."/>
            <person name="Frank C."/>
            <person name="Harder J."/>
            <person name="Glockner F.O."/>
        </authorList>
    </citation>
    <scope>NUCLEOTIDE SEQUENCE</scope>
    <source>
        <strain evidence="1">6C</strain>
    </source>
</reference>
<reference evidence="1" key="2">
    <citation type="journal article" date="2013" name="Mar. Genomics">
        <title>Expression of sulfatases in Rhodopirellula baltica and the diversity of sulfatases in the genus Rhodopirellula.</title>
        <authorList>
            <person name="Wegner C.E."/>
            <person name="Richter-Heitmann T."/>
            <person name="Klindworth A."/>
            <person name="Klockow C."/>
            <person name="Richter M."/>
            <person name="Achstetter T."/>
            <person name="Glockner F.O."/>
            <person name="Harder J."/>
        </authorList>
    </citation>
    <scope>NUCLEOTIDE SEQUENCE [LARGE SCALE GENOMIC DNA]</scope>
    <source>
        <strain evidence="1">6C</strain>
    </source>
</reference>